<evidence type="ECO:0000256" key="3">
    <source>
        <dbReference type="ARBA" id="ARBA00022741"/>
    </source>
</evidence>
<accession>A0ABY2XBF5</accession>
<dbReference type="SUPFAM" id="SSF52402">
    <property type="entry name" value="Adenine nucleotide alpha hydrolases-like"/>
    <property type="match status" value="1"/>
</dbReference>
<dbReference type="Proteomes" id="UP001191082">
    <property type="component" value="Unassembled WGS sequence"/>
</dbReference>
<evidence type="ECO:0000256" key="6">
    <source>
        <dbReference type="HAMAP-Rule" id="MF_01161"/>
    </source>
</evidence>
<keyword evidence="6" id="KW-0963">Cytoplasm</keyword>
<dbReference type="GO" id="GO:0032267">
    <property type="term" value="F:tRNA(Ile)-lysidine synthase activity"/>
    <property type="evidence" value="ECO:0007669"/>
    <property type="project" value="UniProtKB-EC"/>
</dbReference>
<dbReference type="InterPro" id="IPR011063">
    <property type="entry name" value="TilS/TtcA_N"/>
</dbReference>
<evidence type="ECO:0000313" key="9">
    <source>
        <dbReference type="Proteomes" id="UP001191082"/>
    </source>
</evidence>
<dbReference type="InterPro" id="IPR012094">
    <property type="entry name" value="tRNA_Ile_lys_synt"/>
</dbReference>
<sequence>MMYAAHAAFAGTGTRLAVATVDHALRDGSADEAAGVARAAAALGLDHDILTWGAGDVPGWDGRGNLQDAARRARYALLSEWAARRGLAAVALAHTADDQAETVLMRLARAGGVDGLAAMAADSHRNGLRLLRPLLAVRRAELRRYLTALGVDWVDDPSNDNPAFDRIRIRKALETLGELGISVPALAQVAQHMQSARTALEGQASAAMAALAQSDSGDLLLDRAGLLDLPAETARRVLIRGLRAVTGQNGYPPRGAAIDRLLAAVSEGRDDTQAGCRLLVRHDRVRLCREYDAVRDLRAEPGQAWDGRWRLIGPAESDTHVAALGPEGARQCPDWRVTGRPHASVIATPAVWQGQRLIAAPLANLPQGWRAEPAFPSDA</sequence>
<reference evidence="8 9" key="1">
    <citation type="submission" date="2019-05" db="EMBL/GenBank/DDBJ databases">
        <title>Marivita sp. nov. isolated from sea sediment.</title>
        <authorList>
            <person name="Kim W."/>
        </authorList>
    </citation>
    <scope>NUCLEOTIDE SEQUENCE [LARGE SCALE GENOMIC DNA]</scope>
    <source>
        <strain evidence="8 9">CAU 1492</strain>
    </source>
</reference>
<dbReference type="InterPro" id="IPR012795">
    <property type="entry name" value="tRNA_Ile_lys_synt_N"/>
</dbReference>
<comment type="caution">
    <text evidence="8">The sequence shown here is derived from an EMBL/GenBank/DDBJ whole genome shotgun (WGS) entry which is preliminary data.</text>
</comment>
<dbReference type="Gene3D" id="3.40.50.620">
    <property type="entry name" value="HUPs"/>
    <property type="match status" value="1"/>
</dbReference>
<evidence type="ECO:0000256" key="4">
    <source>
        <dbReference type="ARBA" id="ARBA00022840"/>
    </source>
</evidence>
<dbReference type="NCBIfam" id="TIGR02432">
    <property type="entry name" value="lysidine_TilS_N"/>
    <property type="match status" value="1"/>
</dbReference>
<feature type="domain" description="tRNA(Ile)-lysidine/2-thiocytidine synthase N-terminal" evidence="7">
    <location>
        <begin position="6"/>
        <end position="171"/>
    </location>
</feature>
<evidence type="ECO:0000256" key="5">
    <source>
        <dbReference type="ARBA" id="ARBA00048539"/>
    </source>
</evidence>
<comment type="subcellular location">
    <subcellularLocation>
        <location evidence="6">Cytoplasm</location>
    </subcellularLocation>
</comment>
<proteinExistence type="inferred from homology"/>
<evidence type="ECO:0000256" key="2">
    <source>
        <dbReference type="ARBA" id="ARBA00022694"/>
    </source>
</evidence>
<dbReference type="Pfam" id="PF01171">
    <property type="entry name" value="ATP_bind_3"/>
    <property type="match status" value="1"/>
</dbReference>
<keyword evidence="3" id="KW-0547">Nucleotide-binding</keyword>
<keyword evidence="2 6" id="KW-0819">tRNA processing</keyword>
<keyword evidence="9" id="KW-1185">Reference proteome</keyword>
<keyword evidence="1 6" id="KW-0436">Ligase</keyword>
<comment type="function">
    <text evidence="6">Ligates lysine onto the cytidine present at position 34 of the AUA codon-specific tRNA(Ile) that contains the anticodon CAU, in an ATP-dependent manner. Cytidine is converted to lysidine, thus changing the amino acid specificity of the tRNA from methionine to isoleucine.</text>
</comment>
<dbReference type="InterPro" id="IPR014729">
    <property type="entry name" value="Rossmann-like_a/b/a_fold"/>
</dbReference>
<protein>
    <recommendedName>
        <fullName evidence="6">tRNA(Ile)-lysidine synthase</fullName>
        <ecNumber evidence="6">6.3.4.19</ecNumber>
    </recommendedName>
    <alternativeName>
        <fullName evidence="6">tRNA(Ile)-2-lysyl-cytidine synthase</fullName>
    </alternativeName>
    <alternativeName>
        <fullName evidence="6">tRNA(Ile)-lysidine synthetase</fullName>
    </alternativeName>
</protein>
<dbReference type="PANTHER" id="PTHR43033:SF1">
    <property type="entry name" value="TRNA(ILE)-LYSIDINE SYNTHASE-RELATED"/>
    <property type="match status" value="1"/>
</dbReference>
<dbReference type="HAMAP" id="MF_01161">
    <property type="entry name" value="tRNA_Ile_lys_synt"/>
    <property type="match status" value="1"/>
</dbReference>
<evidence type="ECO:0000313" key="8">
    <source>
        <dbReference type="EMBL" id="TMV13695.1"/>
    </source>
</evidence>
<evidence type="ECO:0000259" key="7">
    <source>
        <dbReference type="Pfam" id="PF01171"/>
    </source>
</evidence>
<dbReference type="PANTHER" id="PTHR43033">
    <property type="entry name" value="TRNA(ILE)-LYSIDINE SYNTHASE-RELATED"/>
    <property type="match status" value="1"/>
</dbReference>
<evidence type="ECO:0000256" key="1">
    <source>
        <dbReference type="ARBA" id="ARBA00022598"/>
    </source>
</evidence>
<comment type="caution">
    <text evidence="6">Lacks conserved residue(s) required for the propagation of feature annotation.</text>
</comment>
<organism evidence="8 9">
    <name type="scientific">Arenibacterium halophilum</name>
    <dbReference type="NCBI Taxonomy" id="2583821"/>
    <lineage>
        <taxon>Bacteria</taxon>
        <taxon>Pseudomonadati</taxon>
        <taxon>Pseudomonadota</taxon>
        <taxon>Alphaproteobacteria</taxon>
        <taxon>Rhodobacterales</taxon>
        <taxon>Paracoccaceae</taxon>
        <taxon>Arenibacterium</taxon>
    </lineage>
</organism>
<dbReference type="CDD" id="cd01992">
    <property type="entry name" value="TilS_N"/>
    <property type="match status" value="1"/>
</dbReference>
<comment type="similarity">
    <text evidence="6">Belongs to the tRNA(Ile)-lysidine synthase family.</text>
</comment>
<comment type="catalytic activity">
    <reaction evidence="5 6">
        <text>cytidine(34) in tRNA(Ile2) + L-lysine + ATP = lysidine(34) in tRNA(Ile2) + AMP + diphosphate + H(+)</text>
        <dbReference type="Rhea" id="RHEA:43744"/>
        <dbReference type="Rhea" id="RHEA-COMP:10625"/>
        <dbReference type="Rhea" id="RHEA-COMP:10670"/>
        <dbReference type="ChEBI" id="CHEBI:15378"/>
        <dbReference type="ChEBI" id="CHEBI:30616"/>
        <dbReference type="ChEBI" id="CHEBI:32551"/>
        <dbReference type="ChEBI" id="CHEBI:33019"/>
        <dbReference type="ChEBI" id="CHEBI:82748"/>
        <dbReference type="ChEBI" id="CHEBI:83665"/>
        <dbReference type="ChEBI" id="CHEBI:456215"/>
        <dbReference type="EC" id="6.3.4.19"/>
    </reaction>
</comment>
<name>A0ABY2XBF5_9RHOB</name>
<dbReference type="EMBL" id="VCPC01000002">
    <property type="protein sequence ID" value="TMV13695.1"/>
    <property type="molecule type" value="Genomic_DNA"/>
</dbReference>
<dbReference type="EC" id="6.3.4.19" evidence="6"/>
<keyword evidence="4" id="KW-0067">ATP-binding</keyword>
<gene>
    <name evidence="6 8" type="primary">tilS</name>
    <name evidence="8" type="ORF">FGK64_07165</name>
</gene>